<evidence type="ECO:0000256" key="4">
    <source>
        <dbReference type="ARBA" id="ARBA00022801"/>
    </source>
</evidence>
<organism evidence="12 13">
    <name type="scientific">Edwardsiella tarda (strain FL6-60)</name>
    <dbReference type="NCBI Taxonomy" id="718251"/>
    <lineage>
        <taxon>Bacteria</taxon>
        <taxon>Pseudomonadati</taxon>
        <taxon>Pseudomonadota</taxon>
        <taxon>Gammaproteobacteria</taxon>
        <taxon>Enterobacterales</taxon>
        <taxon>Hafniaceae</taxon>
        <taxon>Edwardsiella</taxon>
    </lineage>
</organism>
<evidence type="ECO:0000256" key="7">
    <source>
        <dbReference type="ARBA" id="ARBA00022840"/>
    </source>
</evidence>
<dbReference type="InterPro" id="IPR027417">
    <property type="entry name" value="P-loop_NTPase"/>
</dbReference>
<keyword evidence="7 10" id="KW-0067">ATP-binding</keyword>
<dbReference type="Pfam" id="PF04257">
    <property type="entry name" value="Exonuc_V_gamma"/>
    <property type="match status" value="1"/>
</dbReference>
<name>A0A0H3DNH0_EDWTF</name>
<evidence type="ECO:0000256" key="3">
    <source>
        <dbReference type="ARBA" id="ARBA00022763"/>
    </source>
</evidence>
<dbReference type="Gene3D" id="3.40.50.10930">
    <property type="match status" value="1"/>
</dbReference>
<dbReference type="NCBIfam" id="NF008289">
    <property type="entry name" value="PRK11069.1"/>
    <property type="match status" value="1"/>
</dbReference>
<proteinExistence type="inferred from homology"/>
<keyword evidence="6 10" id="KW-0269">Exonuclease</keyword>
<dbReference type="GO" id="GO:0003677">
    <property type="term" value="F:DNA binding"/>
    <property type="evidence" value="ECO:0007669"/>
    <property type="project" value="UniProtKB-UniRule"/>
</dbReference>
<dbReference type="InterPro" id="IPR006697">
    <property type="entry name" value="RecC"/>
</dbReference>
<dbReference type="InterPro" id="IPR013986">
    <property type="entry name" value="DExx_box_DNA_helicase_dom_sf"/>
</dbReference>
<dbReference type="GO" id="GO:0005524">
    <property type="term" value="F:ATP binding"/>
    <property type="evidence" value="ECO:0007669"/>
    <property type="project" value="UniProtKB-UniRule"/>
</dbReference>
<dbReference type="SUPFAM" id="SSF52980">
    <property type="entry name" value="Restriction endonuclease-like"/>
    <property type="match status" value="1"/>
</dbReference>
<dbReference type="SUPFAM" id="SSF52540">
    <property type="entry name" value="P-loop containing nucleoside triphosphate hydrolases"/>
    <property type="match status" value="2"/>
</dbReference>
<reference evidence="13" key="1">
    <citation type="submission" date="2010-08" db="EMBL/GenBank/DDBJ databases">
        <title>Genome comparisons of Edwardsiella bacteria analysed using deep sequencing technology.</title>
        <authorList>
            <person name="van Soest J.J."/>
            <person name="Henkel C.V."/>
            <person name="Jansen H.J."/>
            <person name="van den Hondel C.A.M.J.J."/>
            <person name="Bloemberg G.V."/>
            <person name="Meijer A.H."/>
            <person name="Spaink H.P."/>
        </authorList>
    </citation>
    <scope>NUCLEOTIDE SEQUENCE [LARGE SCALE GENOMIC DNA]</scope>
    <source>
        <strain evidence="13">FL6-60</strain>
    </source>
</reference>
<keyword evidence="13" id="KW-1185">Reference proteome</keyword>
<dbReference type="EMBL" id="CP002154">
    <property type="protein sequence ID" value="ADM40774.1"/>
    <property type="molecule type" value="Genomic_DNA"/>
</dbReference>
<dbReference type="GO" id="GO:0008854">
    <property type="term" value="F:exodeoxyribonuclease V activity"/>
    <property type="evidence" value="ECO:0007669"/>
    <property type="project" value="InterPro"/>
</dbReference>
<evidence type="ECO:0000256" key="6">
    <source>
        <dbReference type="ARBA" id="ARBA00022839"/>
    </source>
</evidence>
<dbReference type="KEGG" id="etd:ETAF_0650"/>
<keyword evidence="5 10" id="KW-0347">Helicase</keyword>
<dbReference type="AlphaFoldDB" id="A0A0H3DNH0"/>
<evidence type="ECO:0000256" key="1">
    <source>
        <dbReference type="ARBA" id="ARBA00022722"/>
    </source>
</evidence>
<protein>
    <recommendedName>
        <fullName evidence="10">RecBCD enzyme subunit RecC</fullName>
    </recommendedName>
    <alternativeName>
        <fullName evidence="10">Exonuclease V subunit RecC</fullName>
        <shortName evidence="10">ExoV subunit RecC</shortName>
    </alternativeName>
    <alternativeName>
        <fullName evidence="10">Helicase/nuclease RecBCD subunit RecC</fullName>
    </alternativeName>
</protein>
<dbReference type="PATRIC" id="fig|718251.5.peg.666"/>
<accession>A0A0H3DNH0</accession>
<evidence type="ECO:0000313" key="12">
    <source>
        <dbReference type="EMBL" id="ADM40774.1"/>
    </source>
</evidence>
<dbReference type="PANTHER" id="PTHR30591">
    <property type="entry name" value="RECBCD ENZYME SUBUNIT RECC"/>
    <property type="match status" value="1"/>
</dbReference>
<feature type="domain" description="RecC C-terminal" evidence="11">
    <location>
        <begin position="836"/>
        <end position="1054"/>
    </location>
</feature>
<evidence type="ECO:0000256" key="8">
    <source>
        <dbReference type="ARBA" id="ARBA00023125"/>
    </source>
</evidence>
<reference evidence="12 13" key="2">
    <citation type="journal article" date="2011" name="BMC Immunol.">
        <title>Comparison of static immersion and intravenous injection systems for exposure of zebrafish embryos to the natural pathogen Edwardsiella tarda.</title>
        <authorList>
            <person name="van Soest J.J."/>
            <person name="Stockhammer O.W."/>
            <person name="Ordas A."/>
            <person name="Bloemberg G.V."/>
            <person name="Spaink H.P."/>
            <person name="Meijer A.H."/>
        </authorList>
    </citation>
    <scope>NUCLEOTIDE SEQUENCE [LARGE SCALE GENOMIC DNA]</scope>
    <source>
        <strain evidence="12 13">FL6-60</strain>
    </source>
</reference>
<dbReference type="CDD" id="cd22353">
    <property type="entry name" value="RecC_C-like"/>
    <property type="match status" value="1"/>
</dbReference>
<dbReference type="Gene3D" id="1.10.10.990">
    <property type="match status" value="1"/>
</dbReference>
<sequence>MFTVYHSNQLDVLTQLMAALMQGQPLETPFEREVILVQSPGMSQWLQMELARSFGIAANIDFPLPATFIWDLFTRVLPDIPQRSAFSKDAMTWKLMWLLPQFLDRPAFAPLAHYLSDDTDRRKHFQLAARIADLYDQYLVYRPEWLQRWEQGGLIEGLDSAQQWQAPLWVALRDYTEQLGQPQWHRANLYQRFIQALKVSDRAPPGLPRRVFICGISALPPVYLEALRALGEHIDVHLMFTNPCRYYWGDIQDYAFLARLQSRRRRDYLLAQRSLGESQSALFRTPEQAAALFSEEGEQALSNPLLASWGKLGRDHMYLLAQHGPQEVSAFVDLAQETLLQRIQRDMLELEDHACIAAAGQTLQDSRQKRRLASDDRSISVHVCHSPQREVEVLHDSLLDMFAADATLSARDVIVMVADIDSYAPFIQAVFGNAPAGRYLPFAISDRSARQLHPVVQALLALLDLPHSRFNAEQVLALLEVPALAARFDIDDDGIRLLRHWVEESGIRWGLDDDAVRDLALPATGQHTWQFGLTRMLLGYAMDSRSGEWQGVLPYDESSGTIAELAGQLAQFLAALREWRQRLGQMQTLAQWQPLCRALLEDFFVTDADSEAVCALIEQQWLKLIEEGLASAYPETLPITVLRDELTARLDNQRISQRFLAGPINFCTLMPMRSIPFKVVCLLGMNDGVYPRTLAPLGFDLMAGKAQRGDRSRRDDDRYLFLEALLSAQQRLYISYIGRSVQDNSERYPSVLVSELLEYIAQSHCLAQDVDRDVDSSAERVMAHLCHTHPRVPFDADNFDPQGEFQSYASEWLPAASGQGVEHPPFATRLAPLPLEHLTLDMLIRFYRHPVRAFFQQRLGVSFIREESELPQEEPFTLDALSRYQINQLLLNRLVGGDEVETLYRQIRAAGTLPFGAFGELWWQAQRDEMTQLAQRVGDLFQPGESLEIDHTLDGCRLTGWLPQAQASGLVRWRPAELGATDGIVLWIEHLLFCLAQGGGDSWMFGRKNTTWHFAGLDAAQAERELVRLIEGYREGMQAPLLLTRSGWQWLKCCYDKETGQLQTTDEARLVKAHGSLLQAWNGDAFSPGEGQDAYLQRVVRTLDDAAQRELEALAQRFYLPLLRHNLA</sequence>
<evidence type="ECO:0000256" key="5">
    <source>
        <dbReference type="ARBA" id="ARBA00022806"/>
    </source>
</evidence>
<dbReference type="GO" id="GO:0000724">
    <property type="term" value="P:double-strand break repair via homologous recombination"/>
    <property type="evidence" value="ECO:0007669"/>
    <property type="project" value="UniProtKB-UniRule"/>
</dbReference>
<dbReference type="HAMAP" id="MF_01486">
    <property type="entry name" value="RecC"/>
    <property type="match status" value="1"/>
</dbReference>
<comment type="similarity">
    <text evidence="10">Belongs to the RecC family.</text>
</comment>
<keyword evidence="8 10" id="KW-0238">DNA-binding</keyword>
<dbReference type="InterPro" id="IPR041500">
    <property type="entry name" value="RecC_C"/>
</dbReference>
<keyword evidence="1 10" id="KW-0540">Nuclease</keyword>
<comment type="function">
    <text evidence="10">A helicase/nuclease that prepares dsDNA breaks (DSB) for recombinational DNA repair. Binds to DSBs and unwinds DNA via a highly rapid and processive ATP-dependent bidirectional helicase activity. Unwinds dsDNA until it encounters a Chi (crossover hotspot instigator) sequence from the 3' direction. Cuts ssDNA a few nucleotides 3' to the Chi site. The properties and activities of the enzyme are changed at Chi. The Chi-altered holoenzyme produces a long 3'-ssDNA overhang and facilitates RecA-binding to the ssDNA for homologous DNA recombination and repair. Holoenzyme degrades any linearized DNA that is unable to undergo homologous recombination. In the holoenzyme this subunit recognizes the wild-type Chi sequence, and when added to isolated RecB increases its ATP-dependent helicase processivity.</text>
</comment>
<dbReference type="Gene3D" id="3.40.50.300">
    <property type="entry name" value="P-loop containing nucleotide triphosphate hydrolases"/>
    <property type="match status" value="2"/>
</dbReference>
<keyword evidence="3 10" id="KW-0227">DNA damage</keyword>
<keyword evidence="9 10" id="KW-0234">DNA repair</keyword>
<dbReference type="FunFam" id="1.10.10.160:FF:000003">
    <property type="entry name" value="RecBCD enzyme subunit RecC"/>
    <property type="match status" value="1"/>
</dbReference>
<dbReference type="Gene3D" id="1.10.10.160">
    <property type="match status" value="1"/>
</dbReference>
<comment type="subunit">
    <text evidence="10">Heterotrimer of RecB, RecC and RecD. All subunits contribute to DNA-binding.</text>
</comment>
<dbReference type="GO" id="GO:0009338">
    <property type="term" value="C:exodeoxyribonuclease V complex"/>
    <property type="evidence" value="ECO:0007669"/>
    <property type="project" value="InterPro"/>
</dbReference>
<evidence type="ECO:0000256" key="2">
    <source>
        <dbReference type="ARBA" id="ARBA00022741"/>
    </source>
</evidence>
<keyword evidence="4 10" id="KW-0378">Hydrolase</keyword>
<dbReference type="HOGENOM" id="CLU_007513_0_0_6"/>
<evidence type="ECO:0000259" key="11">
    <source>
        <dbReference type="Pfam" id="PF17946"/>
    </source>
</evidence>
<dbReference type="NCBIfam" id="TIGR01450">
    <property type="entry name" value="recC"/>
    <property type="match status" value="1"/>
</dbReference>
<dbReference type="FunFam" id="3.40.50.300:FF:001153">
    <property type="entry name" value="RecBCD enzyme subunit RecC"/>
    <property type="match status" value="1"/>
</dbReference>
<dbReference type="Proteomes" id="UP000002230">
    <property type="component" value="Chromosome"/>
</dbReference>
<evidence type="ECO:0000313" key="13">
    <source>
        <dbReference type="Proteomes" id="UP000002230"/>
    </source>
</evidence>
<keyword evidence="2 10" id="KW-0547">Nucleotide-binding</keyword>
<evidence type="ECO:0000256" key="10">
    <source>
        <dbReference type="HAMAP-Rule" id="MF_01486"/>
    </source>
</evidence>
<dbReference type="PIRSF" id="PIRSF000980">
    <property type="entry name" value="RecC"/>
    <property type="match status" value="1"/>
</dbReference>
<gene>
    <name evidence="10" type="primary">recC</name>
    <name evidence="12" type="ordered locus">ETAF_0650</name>
</gene>
<dbReference type="Pfam" id="PF17946">
    <property type="entry name" value="RecC_C"/>
    <property type="match status" value="1"/>
</dbReference>
<dbReference type="PANTHER" id="PTHR30591:SF1">
    <property type="entry name" value="RECBCD ENZYME SUBUNIT RECC"/>
    <property type="match status" value="1"/>
</dbReference>
<dbReference type="GO" id="GO:0003678">
    <property type="term" value="F:DNA helicase activity"/>
    <property type="evidence" value="ECO:0007669"/>
    <property type="project" value="UniProtKB-UniRule"/>
</dbReference>
<dbReference type="InterPro" id="IPR011335">
    <property type="entry name" value="Restrct_endonuc-II-like"/>
</dbReference>
<comment type="miscellaneous">
    <text evidence="10">In the RecBCD complex, RecB has a slow 3'-5' helicase, an exonuclease activity and loads RecA onto ssDNA, RecD has a fast 5'-3' helicase activity, while RecC stimulates the ATPase and processivity of the RecB helicase and contributes to recognition of the Chi site.</text>
</comment>
<evidence type="ECO:0000256" key="9">
    <source>
        <dbReference type="ARBA" id="ARBA00023204"/>
    </source>
</evidence>